<accession>A0A1F8DYQ0</accession>
<sequence>MKGDLPLISIGLPVYNSAYTLPRVLDSLLSQTYRNLELIISDNASSDETPILVAEYAKKDSRIRYIRRGENLGSVNNFFLVFSEARGKYFMWAAGDDGHDPRFIESLLGPLESHTDYGVSMCSYERIAPDGIRTEVVLSDRYDLRVLNYHAVFKKMMQKEPISMAIYGLFRTDALRKLLARPLPYCIGWDRVLMCEAALAMHMYTIEPVLFYKYTNPVPVKERGEDSLSRVYNKSFPNTRFLWDLLVRLITSRSIPWQRKLFIPVPWLRFFWRQRQRVLLDFKSVFTIHGK</sequence>
<dbReference type="EMBL" id="MGIS01000008">
    <property type="protein sequence ID" value="OGM93693.1"/>
    <property type="molecule type" value="Genomic_DNA"/>
</dbReference>
<dbReference type="PANTHER" id="PTHR22916:SF56">
    <property type="entry name" value="GLYCOSYL TRANSFERASE"/>
    <property type="match status" value="1"/>
</dbReference>
<evidence type="ECO:0000313" key="3">
    <source>
        <dbReference type="Proteomes" id="UP000177011"/>
    </source>
</evidence>
<comment type="caution">
    <text evidence="2">The sequence shown here is derived from an EMBL/GenBank/DDBJ whole genome shotgun (WGS) entry which is preliminary data.</text>
</comment>
<dbReference type="CDD" id="cd00761">
    <property type="entry name" value="Glyco_tranf_GTA_type"/>
    <property type="match status" value="1"/>
</dbReference>
<dbReference type="Gene3D" id="3.90.550.10">
    <property type="entry name" value="Spore Coat Polysaccharide Biosynthesis Protein SpsA, Chain A"/>
    <property type="match status" value="1"/>
</dbReference>
<protein>
    <recommendedName>
        <fullName evidence="1">Glycosyltransferase 2-like domain-containing protein</fullName>
    </recommendedName>
</protein>
<dbReference type="InterPro" id="IPR029044">
    <property type="entry name" value="Nucleotide-diphossugar_trans"/>
</dbReference>
<reference evidence="2 3" key="1">
    <citation type="journal article" date="2016" name="Nat. Commun.">
        <title>Thousands of microbial genomes shed light on interconnected biogeochemical processes in an aquifer system.</title>
        <authorList>
            <person name="Anantharaman K."/>
            <person name="Brown C.T."/>
            <person name="Hug L.A."/>
            <person name="Sharon I."/>
            <person name="Castelle C.J."/>
            <person name="Probst A.J."/>
            <person name="Thomas B.C."/>
            <person name="Singh A."/>
            <person name="Wilkins M.J."/>
            <person name="Karaoz U."/>
            <person name="Brodie E.L."/>
            <person name="Williams K.H."/>
            <person name="Hubbard S.S."/>
            <person name="Banfield J.F."/>
        </authorList>
    </citation>
    <scope>NUCLEOTIDE SEQUENCE [LARGE SCALE GENOMIC DNA]</scope>
</reference>
<dbReference type="PANTHER" id="PTHR22916">
    <property type="entry name" value="GLYCOSYLTRANSFERASE"/>
    <property type="match status" value="1"/>
</dbReference>
<dbReference type="AlphaFoldDB" id="A0A1F8DYQ0"/>
<evidence type="ECO:0000259" key="1">
    <source>
        <dbReference type="Pfam" id="PF00535"/>
    </source>
</evidence>
<name>A0A1F8DYQ0_9BACT</name>
<gene>
    <name evidence="2" type="ORF">A2935_01570</name>
</gene>
<dbReference type="Pfam" id="PF00535">
    <property type="entry name" value="Glycos_transf_2"/>
    <property type="match status" value="1"/>
</dbReference>
<proteinExistence type="predicted"/>
<dbReference type="Proteomes" id="UP000177011">
    <property type="component" value="Unassembled WGS sequence"/>
</dbReference>
<organism evidence="2 3">
    <name type="scientific">Candidatus Wolfebacteria bacterium RIFCSPLOWO2_01_FULL_47_17b</name>
    <dbReference type="NCBI Taxonomy" id="1802558"/>
    <lineage>
        <taxon>Bacteria</taxon>
        <taxon>Candidatus Wolfeibacteriota</taxon>
    </lineage>
</organism>
<dbReference type="InterPro" id="IPR001173">
    <property type="entry name" value="Glyco_trans_2-like"/>
</dbReference>
<feature type="domain" description="Glycosyltransferase 2-like" evidence="1">
    <location>
        <begin position="9"/>
        <end position="178"/>
    </location>
</feature>
<dbReference type="SUPFAM" id="SSF53448">
    <property type="entry name" value="Nucleotide-diphospho-sugar transferases"/>
    <property type="match status" value="1"/>
</dbReference>
<evidence type="ECO:0000313" key="2">
    <source>
        <dbReference type="EMBL" id="OGM93693.1"/>
    </source>
</evidence>